<evidence type="ECO:0000313" key="1">
    <source>
        <dbReference type="EMBL" id="MEJ8305411.1"/>
    </source>
</evidence>
<comment type="caution">
    <text evidence="1">The sequence shown here is derived from an EMBL/GenBank/DDBJ whole genome shotgun (WGS) entry which is preliminary data.</text>
</comment>
<organism evidence="1 2">
    <name type="scientific">Saccharibacillus sacchari</name>
    <dbReference type="NCBI Taxonomy" id="456493"/>
    <lineage>
        <taxon>Bacteria</taxon>
        <taxon>Bacillati</taxon>
        <taxon>Bacillota</taxon>
        <taxon>Bacilli</taxon>
        <taxon>Bacillales</taxon>
        <taxon>Paenibacillaceae</taxon>
        <taxon>Saccharibacillus</taxon>
    </lineage>
</organism>
<accession>A0ACC6PES7</accession>
<sequence length="802" mass="87163">MYAVWKLCLANLRKRKIQNFLIALLILLSTLLLSTSVILISNTDNLFTGMHEKTNGSHDILRMDSGLQDPEQIREFWSDEQGVQVSKLLEYRTLSGVSYNGSDIPNLLLFMMDTPAPPLGVDELLTAQGIRSDTPEKGTVWIPTSLAYSHQIAVGDTLSFKTDSGTVDLNVSAVVVDIPYGGPFSTESRIWMNDLDYQALPVAEGAVPSYMMGIRYDNYADRQSDWNAFEQALGSPYLETVMSFDEISSFYLILNKVIGFVMIFLAVVMMGIAFFTIGFTIADAILTQYRTIGVLKSLGLTSRRTIGVYLIQYAFLSVTAIVPGLILSRFLSRMIVDSTLAYLKTDTDPLPLSGINAAAWTGVLILVLVLLCVWAYGRRARRIAPVQAIRYGMSESDSRRESRGIGTAGRSLIGFGSLPAVLVVGTRNILKNAKTSTLMMILTMVTSAVLVLGYVVLNSVINIQQTSPQWGYDDSNITVRVFNPSTFSKSEFEDRLSADSRIKNVSWHNGVTGVIEAADTPVAGEFAYPLSIVISIVEGSYNDIGFAVLEGQNPVNKNEIAIGVNVAQSLNKNLGDTVELYVEGQQHTLTVTGIYQSVANSSNSVRILAATVQENNPAFSATDVAYINLNNPAQSDAVVAELNGSYADYLSAATQKTLLDSVFLEAASTLILPMCFMGLLFIAVTLIIIYSICLINIRKEIKTYGIYKSVGMSSGRIRQSVALGISVLATVGALLGILLGVYALPMILENILSDYGMVDLPLVINRGGVVLIACLSIPAAAAGSWLSSRIIRKTSPRILVVE</sequence>
<gene>
    <name evidence="1" type="ORF">WKI47_15995</name>
</gene>
<reference evidence="1" key="1">
    <citation type="submission" date="2024-03" db="EMBL/GenBank/DDBJ databases">
        <title>Whole genome sequecning of epiphytes from Marcgravia umbellata leaves.</title>
        <authorList>
            <person name="Kumar G."/>
            <person name="Savka M.A."/>
        </authorList>
    </citation>
    <scope>NUCLEOTIDE SEQUENCE</scope>
    <source>
        <strain evidence="1">RIT_BL5</strain>
    </source>
</reference>
<keyword evidence="2" id="KW-1185">Reference proteome</keyword>
<dbReference type="Proteomes" id="UP001380953">
    <property type="component" value="Unassembled WGS sequence"/>
</dbReference>
<protein>
    <submittedName>
        <fullName evidence="1">FtsX-like permease family protein</fullName>
    </submittedName>
</protein>
<evidence type="ECO:0000313" key="2">
    <source>
        <dbReference type="Proteomes" id="UP001380953"/>
    </source>
</evidence>
<dbReference type="EMBL" id="JBBKAR010000043">
    <property type="protein sequence ID" value="MEJ8305411.1"/>
    <property type="molecule type" value="Genomic_DNA"/>
</dbReference>
<proteinExistence type="predicted"/>
<name>A0ACC6PES7_9BACL</name>